<protein>
    <submittedName>
        <fullName evidence="2">Uncharacterized protein</fullName>
    </submittedName>
</protein>
<organism evidence="2 3">
    <name type="scientific">Thermomonas aquatica</name>
    <dbReference type="NCBI Taxonomy" id="2202149"/>
    <lineage>
        <taxon>Bacteria</taxon>
        <taxon>Pseudomonadati</taxon>
        <taxon>Pseudomonadota</taxon>
        <taxon>Gammaproteobacteria</taxon>
        <taxon>Lysobacterales</taxon>
        <taxon>Lysobacteraceae</taxon>
        <taxon>Thermomonas</taxon>
    </lineage>
</organism>
<dbReference type="Proteomes" id="UP000308149">
    <property type="component" value="Chromosome"/>
</dbReference>
<evidence type="ECO:0000256" key="1">
    <source>
        <dbReference type="SAM" id="MobiDB-lite"/>
    </source>
</evidence>
<feature type="region of interest" description="Disordered" evidence="1">
    <location>
        <begin position="79"/>
        <end position="123"/>
    </location>
</feature>
<dbReference type="RefSeq" id="WP_139716570.1">
    <property type="nucleotide sequence ID" value="NZ_CP040871.1"/>
</dbReference>
<reference evidence="2 3" key="1">
    <citation type="submission" date="2019-06" db="EMBL/GenBank/DDBJ databases">
        <title>Thermomonas aquatica sp. nov., isolated from an industrial wastewater treatment plant.</title>
        <authorList>
            <person name="Jeon J.H."/>
            <person name="Park D.-S."/>
        </authorList>
    </citation>
    <scope>NUCLEOTIDE SEQUENCE [LARGE SCALE GENOMIC DNA]</scope>
    <source>
        <strain evidence="2 3">SY21</strain>
    </source>
</reference>
<gene>
    <name evidence="2" type="ORF">FHQ07_09465</name>
</gene>
<accession>A0A5B7ZRY1</accession>
<evidence type="ECO:0000313" key="2">
    <source>
        <dbReference type="EMBL" id="QDA57519.1"/>
    </source>
</evidence>
<sequence length="123" mass="13047">MAIESALIKPVVDALMALLSRGEKANLKRNAEAALREAIRELLLANPDENKAEARIAIAKAAGILSEDVVLAEDMLEKHRATKAKTSGKAATGRKRKPAAAKPDDKPAVKKAPAAPRKPAKKP</sequence>
<evidence type="ECO:0000313" key="3">
    <source>
        <dbReference type="Proteomes" id="UP000308149"/>
    </source>
</evidence>
<dbReference type="KEGG" id="thes:FHQ07_09465"/>
<dbReference type="EMBL" id="CP040871">
    <property type="protein sequence ID" value="QDA57519.1"/>
    <property type="molecule type" value="Genomic_DNA"/>
</dbReference>
<keyword evidence="3" id="KW-1185">Reference proteome</keyword>
<name>A0A5B7ZRY1_9GAMM</name>
<proteinExistence type="predicted"/>
<dbReference type="AlphaFoldDB" id="A0A5B7ZRY1"/>